<evidence type="ECO:0000256" key="1">
    <source>
        <dbReference type="SAM" id="MobiDB-lite"/>
    </source>
</evidence>
<reference evidence="2" key="1">
    <citation type="submission" date="2023-03" db="EMBL/GenBank/DDBJ databases">
        <title>Massive genome expansion in bonnet fungi (Mycena s.s.) driven by repeated elements and novel gene families across ecological guilds.</title>
        <authorList>
            <consortium name="Lawrence Berkeley National Laboratory"/>
            <person name="Harder C.B."/>
            <person name="Miyauchi S."/>
            <person name="Viragh M."/>
            <person name="Kuo A."/>
            <person name="Thoen E."/>
            <person name="Andreopoulos B."/>
            <person name="Lu D."/>
            <person name="Skrede I."/>
            <person name="Drula E."/>
            <person name="Henrissat B."/>
            <person name="Morin E."/>
            <person name="Kohler A."/>
            <person name="Barry K."/>
            <person name="LaButti K."/>
            <person name="Morin E."/>
            <person name="Salamov A."/>
            <person name="Lipzen A."/>
            <person name="Mereny Z."/>
            <person name="Hegedus B."/>
            <person name="Baldrian P."/>
            <person name="Stursova M."/>
            <person name="Weitz H."/>
            <person name="Taylor A."/>
            <person name="Grigoriev I.V."/>
            <person name="Nagy L.G."/>
            <person name="Martin F."/>
            <person name="Kauserud H."/>
        </authorList>
    </citation>
    <scope>NUCLEOTIDE SEQUENCE</scope>
    <source>
        <strain evidence="2">CBHHK002</strain>
    </source>
</reference>
<evidence type="ECO:0000313" key="3">
    <source>
        <dbReference type="Proteomes" id="UP001218218"/>
    </source>
</evidence>
<sequence>MPTVQGFKIPTAWDSNRPKFDGETASSLKLFLRNTEQVCDSGGITSEQEQKKLLLNYLDDSDIREQWQSLSMFAEAEGSTYKKWRKANLAVDICASARPISRPELGKLRRFRLAFETEAEKLKKGPSALVVNRTLVDLVLSVLEEGYSQEVEVAMNQQGIRAIHDGTAADDEVSDDETEPTTRRGDRLSYKQVLKACGLYCEQLDWENCRLSHHTLTVPHLRSAKSCTARSLRFRRYVVALLYMPAVLIDLRQLVHPGTTAQYTQARLHRVVSCVVAPLLTLFLTALRIFDWVSAALGHDSVLGMPSLPPTPTIVSLRGLPFLGRLLPFLQCLPPQSCCAWTTCSALFCVLSSTASTAGSTTSFKPAVLPPLSAST</sequence>
<keyword evidence="3" id="KW-1185">Reference proteome</keyword>
<comment type="caution">
    <text evidence="2">The sequence shown here is derived from an EMBL/GenBank/DDBJ whole genome shotgun (WGS) entry which is preliminary data.</text>
</comment>
<protein>
    <submittedName>
        <fullName evidence="2">Uncharacterized protein</fullName>
    </submittedName>
</protein>
<evidence type="ECO:0000313" key="2">
    <source>
        <dbReference type="EMBL" id="KAJ7347356.1"/>
    </source>
</evidence>
<proteinExistence type="predicted"/>
<gene>
    <name evidence="2" type="ORF">DFH08DRAFT_960694</name>
</gene>
<dbReference type="Proteomes" id="UP001218218">
    <property type="component" value="Unassembled WGS sequence"/>
</dbReference>
<feature type="compositionally biased region" description="Acidic residues" evidence="1">
    <location>
        <begin position="168"/>
        <end position="179"/>
    </location>
</feature>
<dbReference type="AlphaFoldDB" id="A0AAD7A0Z8"/>
<feature type="region of interest" description="Disordered" evidence="1">
    <location>
        <begin position="165"/>
        <end position="184"/>
    </location>
</feature>
<name>A0AAD7A0Z8_9AGAR</name>
<dbReference type="EMBL" id="JARIHO010000019">
    <property type="protein sequence ID" value="KAJ7347356.1"/>
    <property type="molecule type" value="Genomic_DNA"/>
</dbReference>
<organism evidence="2 3">
    <name type="scientific">Mycena albidolilacea</name>
    <dbReference type="NCBI Taxonomy" id="1033008"/>
    <lineage>
        <taxon>Eukaryota</taxon>
        <taxon>Fungi</taxon>
        <taxon>Dikarya</taxon>
        <taxon>Basidiomycota</taxon>
        <taxon>Agaricomycotina</taxon>
        <taxon>Agaricomycetes</taxon>
        <taxon>Agaricomycetidae</taxon>
        <taxon>Agaricales</taxon>
        <taxon>Marasmiineae</taxon>
        <taxon>Mycenaceae</taxon>
        <taxon>Mycena</taxon>
    </lineage>
</organism>
<accession>A0AAD7A0Z8</accession>